<dbReference type="EMBL" id="JBHTON010000024">
    <property type="protein sequence ID" value="MFD1485214.1"/>
    <property type="molecule type" value="Genomic_DNA"/>
</dbReference>
<accession>A0ABW4E5P7</accession>
<dbReference type="PANTHER" id="PTHR47618:SF1">
    <property type="entry name" value="BIFUNCTIONAL OLIGORIBONUCLEASE AND PAP PHOSPHATASE NRNA"/>
    <property type="match status" value="1"/>
</dbReference>
<evidence type="ECO:0000256" key="1">
    <source>
        <dbReference type="ARBA" id="ARBA00001936"/>
    </source>
</evidence>
<sequence>MTTLIFGHQNPDTDAVTSAMSWAEFQRQSGNTDVEAVALGSLNDETKFALDFFKQAAPRVIDAANGADVMLVDHNEAQQSVADRADSTILTVVDHHRFANFETAAPLFIRAEPVGSTNSIIYEMFQEKGFTISAQLAGLMLSGIVSDTLLLKSPTTTDLERKILPELAKIAGIDLEDYGLKMLKAGTNLAAKSDLDITQGDAKSFDMGGKTVRIGQVNVVDLEEIYARQADIEANLKAEAEKNGYDLFLLVATDILNSNSTGLAFGEGKDKLEAAFNAKFDANGRLALPGVVSRKKQVVPPLQAAFEA</sequence>
<dbReference type="Gene3D" id="3.10.310.20">
    <property type="entry name" value="DHHA2 domain"/>
    <property type="match status" value="1"/>
</dbReference>
<name>A0ABW4E5P7_9LACO</name>
<dbReference type="Pfam" id="PF01368">
    <property type="entry name" value="DHH"/>
    <property type="match status" value="1"/>
</dbReference>
<dbReference type="InterPro" id="IPR038763">
    <property type="entry name" value="DHH_sf"/>
</dbReference>
<comment type="cofactor">
    <cofactor evidence="1">
        <name>Mn(2+)</name>
        <dbReference type="ChEBI" id="CHEBI:29035"/>
    </cofactor>
</comment>
<proteinExistence type="predicted"/>
<evidence type="ECO:0000256" key="3">
    <source>
        <dbReference type="ARBA" id="ARBA00022801"/>
    </source>
</evidence>
<keyword evidence="2" id="KW-0479">Metal-binding</keyword>
<evidence type="ECO:0000256" key="2">
    <source>
        <dbReference type="ARBA" id="ARBA00022723"/>
    </source>
</evidence>
<organism evidence="6 7">
    <name type="scientific">Lacticaseibacillus baoqingensis</name>
    <dbReference type="NCBI Taxonomy" id="2486013"/>
    <lineage>
        <taxon>Bacteria</taxon>
        <taxon>Bacillati</taxon>
        <taxon>Bacillota</taxon>
        <taxon>Bacilli</taxon>
        <taxon>Lactobacillales</taxon>
        <taxon>Lactobacillaceae</taxon>
        <taxon>Lacticaseibacillus</taxon>
    </lineage>
</organism>
<protein>
    <submittedName>
        <fullName evidence="6">Manganese-dependent inorganic pyrophosphatase</fullName>
        <ecNumber evidence="6">3.6.1.1</ecNumber>
    </submittedName>
</protein>
<evidence type="ECO:0000313" key="7">
    <source>
        <dbReference type="Proteomes" id="UP001597252"/>
    </source>
</evidence>
<reference evidence="7" key="1">
    <citation type="journal article" date="2019" name="Int. J. Syst. Evol. Microbiol.">
        <title>The Global Catalogue of Microorganisms (GCM) 10K type strain sequencing project: providing services to taxonomists for standard genome sequencing and annotation.</title>
        <authorList>
            <consortium name="The Broad Institute Genomics Platform"/>
            <consortium name="The Broad Institute Genome Sequencing Center for Infectious Disease"/>
            <person name="Wu L."/>
            <person name="Ma J."/>
        </authorList>
    </citation>
    <scope>NUCLEOTIDE SEQUENCE [LARGE SCALE GENOMIC DNA]</scope>
    <source>
        <strain evidence="7">CCM 8903</strain>
    </source>
</reference>
<dbReference type="InterPro" id="IPR038222">
    <property type="entry name" value="DHHA2_dom_sf"/>
</dbReference>
<dbReference type="Pfam" id="PF02833">
    <property type="entry name" value="DHHA2"/>
    <property type="match status" value="1"/>
</dbReference>
<dbReference type="GO" id="GO:0004427">
    <property type="term" value="F:inorganic diphosphate phosphatase activity"/>
    <property type="evidence" value="ECO:0007669"/>
    <property type="project" value="UniProtKB-EC"/>
</dbReference>
<dbReference type="Gene3D" id="3.90.1640.10">
    <property type="entry name" value="inorganic pyrophosphatase (n-terminal core)"/>
    <property type="match status" value="1"/>
</dbReference>
<dbReference type="RefSeq" id="WP_125753093.1">
    <property type="nucleotide sequence ID" value="NZ_JBHTON010000024.1"/>
</dbReference>
<keyword evidence="4" id="KW-0464">Manganese</keyword>
<dbReference type="Proteomes" id="UP001597252">
    <property type="component" value="Unassembled WGS sequence"/>
</dbReference>
<gene>
    <name evidence="6" type="ORF">ACFQ5J_08230</name>
</gene>
<dbReference type="SUPFAM" id="SSF64182">
    <property type="entry name" value="DHH phosphoesterases"/>
    <property type="match status" value="1"/>
</dbReference>
<dbReference type="PANTHER" id="PTHR47618">
    <property type="entry name" value="BIFUNCTIONAL OLIGORIBONUCLEASE AND PAP PHOSPHATASE NRNA"/>
    <property type="match status" value="1"/>
</dbReference>
<keyword evidence="7" id="KW-1185">Reference proteome</keyword>
<dbReference type="SMART" id="SM01131">
    <property type="entry name" value="DHHA2"/>
    <property type="match status" value="1"/>
</dbReference>
<comment type="caution">
    <text evidence="6">The sequence shown here is derived from an EMBL/GenBank/DDBJ whole genome shotgun (WGS) entry which is preliminary data.</text>
</comment>
<feature type="domain" description="DHHA2" evidence="5">
    <location>
        <begin position="179"/>
        <end position="306"/>
    </location>
</feature>
<dbReference type="InterPro" id="IPR051319">
    <property type="entry name" value="Oligoribo/pAp-PDE_c-di-AMP_PDE"/>
</dbReference>
<keyword evidence="3 6" id="KW-0378">Hydrolase</keyword>
<dbReference type="NCBIfam" id="NF003877">
    <property type="entry name" value="PRK05427.1"/>
    <property type="match status" value="1"/>
</dbReference>
<dbReference type="InterPro" id="IPR004097">
    <property type="entry name" value="DHHA2"/>
</dbReference>
<dbReference type="InterPro" id="IPR001667">
    <property type="entry name" value="DDH_dom"/>
</dbReference>
<evidence type="ECO:0000313" key="6">
    <source>
        <dbReference type="EMBL" id="MFD1485214.1"/>
    </source>
</evidence>
<evidence type="ECO:0000259" key="5">
    <source>
        <dbReference type="SMART" id="SM01131"/>
    </source>
</evidence>
<evidence type="ECO:0000256" key="4">
    <source>
        <dbReference type="ARBA" id="ARBA00023211"/>
    </source>
</evidence>
<dbReference type="EC" id="3.6.1.1" evidence="6"/>